<protein>
    <submittedName>
        <fullName evidence="3">Tir-nbs resistance protein</fullName>
    </submittedName>
</protein>
<dbReference type="Pfam" id="PF22936">
    <property type="entry name" value="Pol_BBD"/>
    <property type="match status" value="1"/>
</dbReference>
<comment type="caution">
    <text evidence="3">The sequence shown here is derived from an EMBL/GenBank/DDBJ whole genome shotgun (WGS) entry which is preliminary data.</text>
</comment>
<dbReference type="InterPro" id="IPR036875">
    <property type="entry name" value="Znf_CCHC_sf"/>
</dbReference>
<evidence type="ECO:0000259" key="2">
    <source>
        <dbReference type="PROSITE" id="PS50158"/>
    </source>
</evidence>
<name>A0A6A3ATM1_HIBSY</name>
<dbReference type="GO" id="GO:0008270">
    <property type="term" value="F:zinc ion binding"/>
    <property type="evidence" value="ECO:0007669"/>
    <property type="project" value="UniProtKB-KW"/>
</dbReference>
<proteinExistence type="predicted"/>
<dbReference type="InterPro" id="IPR025314">
    <property type="entry name" value="DUF4219"/>
</dbReference>
<feature type="domain" description="CCHC-type" evidence="2">
    <location>
        <begin position="208"/>
        <end position="222"/>
    </location>
</feature>
<evidence type="ECO:0000313" key="3">
    <source>
        <dbReference type="EMBL" id="KAE8707248.1"/>
    </source>
</evidence>
<organism evidence="3 4">
    <name type="scientific">Hibiscus syriacus</name>
    <name type="common">Rose of Sharon</name>
    <dbReference type="NCBI Taxonomy" id="106335"/>
    <lineage>
        <taxon>Eukaryota</taxon>
        <taxon>Viridiplantae</taxon>
        <taxon>Streptophyta</taxon>
        <taxon>Embryophyta</taxon>
        <taxon>Tracheophyta</taxon>
        <taxon>Spermatophyta</taxon>
        <taxon>Magnoliopsida</taxon>
        <taxon>eudicotyledons</taxon>
        <taxon>Gunneridae</taxon>
        <taxon>Pentapetalae</taxon>
        <taxon>rosids</taxon>
        <taxon>malvids</taxon>
        <taxon>Malvales</taxon>
        <taxon>Malvaceae</taxon>
        <taxon>Malvoideae</taxon>
        <taxon>Hibiscus</taxon>
    </lineage>
</organism>
<dbReference type="PROSITE" id="PS50158">
    <property type="entry name" value="ZF_CCHC"/>
    <property type="match status" value="1"/>
</dbReference>
<dbReference type="Proteomes" id="UP000436088">
    <property type="component" value="Unassembled WGS sequence"/>
</dbReference>
<dbReference type="InterPro" id="IPR025724">
    <property type="entry name" value="GAG-pre-integrase_dom"/>
</dbReference>
<dbReference type="Gene3D" id="4.10.60.10">
    <property type="entry name" value="Zinc finger, CCHC-type"/>
    <property type="match status" value="1"/>
</dbReference>
<keyword evidence="1" id="KW-0862">Zinc</keyword>
<keyword evidence="4" id="KW-1185">Reference proteome</keyword>
<dbReference type="EMBL" id="VEPZ02000964">
    <property type="protein sequence ID" value="KAE8707248.1"/>
    <property type="molecule type" value="Genomic_DNA"/>
</dbReference>
<dbReference type="Pfam" id="PF14223">
    <property type="entry name" value="Retrotran_gag_2"/>
    <property type="match status" value="1"/>
</dbReference>
<dbReference type="Pfam" id="PF13976">
    <property type="entry name" value="gag_pre-integrs"/>
    <property type="match status" value="1"/>
</dbReference>
<dbReference type="AlphaFoldDB" id="A0A6A3ATM1"/>
<keyword evidence="1" id="KW-0863">Zinc-finger</keyword>
<keyword evidence="1" id="KW-0479">Metal-binding</keyword>
<sequence length="819" mass="94012">MKFIIREDGCLTAISERPVDFTDDSKWNEMDDNAMVNFHLVLADEVLSSIEEKKTDKEICYHLTKLYEATSMHNKIFLKRKLYTLRMPESTSVTENLNTLDTLFSQLISLRCTIGEQEHAELLLQSLLDSYDQLIINLTNNNIISLVFDDVATSVLQEDNRRKSNEDRQVNLQQAEALTTMRRRSIECGQSISRKHSRSKSRSKKNLKCYNCGKKGHLKNDCWSLSKNSNPQGNTANTSDDGDAICCETSTTVEGRKRFADIWLIDSGATYHMTSRRKWFYHYELVSGGSVYSYNDHALEIVGIVTIKLKMYDGTIKVVRDVRHVKGLKKNLLSYGLLDNNERKTETRKVIINVFHGALVVMKGENILANLYMLKGETLLEAEAVFQRILIDLVFLELVRCSQSLVVTMGDLQVVGGIKKLNNQNYNTWATCIESYLQVQDLWVVVGGKAMFALKTTIEEEMLEHIRDVKSPKEAWDTFATLFSKRNDTKLQLLENELLSMAQHDMVVAQYFHKVKLICREISELDSIATIGEARIKRIIAHGLRPEYRGFVAAIQGWPTQPSLVEFKILLACQEVMAKQMGEVSLKGKEEALYTSKSIGIFQRYTGSGSKKDGEKVKIYQEKVNSEDGWYVEGLFTTEEEKLALTVTTPERIDYKNDWIVDLGCSNHMAGDKHKLTRKNETSDLWYMRLGHVSYYKLSVMVKKSMLKGLPQLYVITDTVFHSDVFEPVKQQSISGMWYMVTFIDEFSSKFDKKVVRCIFVRYDSQRKRWKYCDPMSGRCYTSRNMQETSDCVLINYRSRASSSSNDSLRKHVADTTIE</sequence>
<evidence type="ECO:0000313" key="4">
    <source>
        <dbReference type="Proteomes" id="UP000436088"/>
    </source>
</evidence>
<reference evidence="3" key="1">
    <citation type="submission" date="2019-09" db="EMBL/GenBank/DDBJ databases">
        <title>Draft genome information of white flower Hibiscus syriacus.</title>
        <authorList>
            <person name="Kim Y.-M."/>
        </authorList>
    </citation>
    <scope>NUCLEOTIDE SEQUENCE [LARGE SCALE GENOMIC DNA]</scope>
    <source>
        <strain evidence="3">YM2019G1</strain>
    </source>
</reference>
<dbReference type="Pfam" id="PF13961">
    <property type="entry name" value="DUF4219"/>
    <property type="match status" value="1"/>
</dbReference>
<accession>A0A6A3ATM1</accession>
<dbReference type="SUPFAM" id="SSF57756">
    <property type="entry name" value="Retrovirus zinc finger-like domains"/>
    <property type="match status" value="1"/>
</dbReference>
<evidence type="ECO:0000256" key="1">
    <source>
        <dbReference type="PROSITE-ProRule" id="PRU00047"/>
    </source>
</evidence>
<dbReference type="GO" id="GO:0003676">
    <property type="term" value="F:nucleic acid binding"/>
    <property type="evidence" value="ECO:0007669"/>
    <property type="project" value="InterPro"/>
</dbReference>
<dbReference type="InterPro" id="IPR057670">
    <property type="entry name" value="SH3_retrovirus"/>
</dbReference>
<dbReference type="PANTHER" id="PTHR47481:SF36">
    <property type="entry name" value="CCHC-TYPE DOMAIN-CONTAINING PROTEIN"/>
    <property type="match status" value="1"/>
</dbReference>
<dbReference type="PANTHER" id="PTHR47481">
    <property type="match status" value="1"/>
</dbReference>
<dbReference type="InterPro" id="IPR054722">
    <property type="entry name" value="PolX-like_BBD"/>
</dbReference>
<dbReference type="SMART" id="SM00343">
    <property type="entry name" value="ZnF_C2HC"/>
    <property type="match status" value="1"/>
</dbReference>
<dbReference type="Pfam" id="PF00098">
    <property type="entry name" value="zf-CCHC"/>
    <property type="match status" value="1"/>
</dbReference>
<dbReference type="Pfam" id="PF25597">
    <property type="entry name" value="SH3_retrovirus"/>
    <property type="match status" value="1"/>
</dbReference>
<dbReference type="InterPro" id="IPR001878">
    <property type="entry name" value="Znf_CCHC"/>
</dbReference>
<gene>
    <name evidence="3" type="ORF">F3Y22_tig00110384pilonHSYRG00087</name>
</gene>